<comment type="caution">
    <text evidence="1">The sequence shown here is derived from an EMBL/GenBank/DDBJ whole genome shotgun (WGS) entry which is preliminary data.</text>
</comment>
<dbReference type="EMBL" id="CAJVQC010173802">
    <property type="protein sequence ID" value="CAG8851018.1"/>
    <property type="molecule type" value="Genomic_DNA"/>
</dbReference>
<gene>
    <name evidence="1" type="ORF">RPERSI_LOCUS36370</name>
</gene>
<dbReference type="Proteomes" id="UP000789920">
    <property type="component" value="Unassembled WGS sequence"/>
</dbReference>
<keyword evidence="2" id="KW-1185">Reference proteome</keyword>
<reference evidence="1" key="1">
    <citation type="submission" date="2021-06" db="EMBL/GenBank/DDBJ databases">
        <authorList>
            <person name="Kallberg Y."/>
            <person name="Tangrot J."/>
            <person name="Rosling A."/>
        </authorList>
    </citation>
    <scope>NUCLEOTIDE SEQUENCE</scope>
    <source>
        <strain evidence="1">MA461A</strain>
    </source>
</reference>
<proteinExistence type="predicted"/>
<feature type="non-terminal residue" evidence="1">
    <location>
        <position position="1"/>
    </location>
</feature>
<organism evidence="1 2">
    <name type="scientific">Racocetra persica</name>
    <dbReference type="NCBI Taxonomy" id="160502"/>
    <lineage>
        <taxon>Eukaryota</taxon>
        <taxon>Fungi</taxon>
        <taxon>Fungi incertae sedis</taxon>
        <taxon>Mucoromycota</taxon>
        <taxon>Glomeromycotina</taxon>
        <taxon>Glomeromycetes</taxon>
        <taxon>Diversisporales</taxon>
        <taxon>Gigasporaceae</taxon>
        <taxon>Racocetra</taxon>
    </lineage>
</organism>
<sequence length="44" mass="5023">AEIRYQAFLFINIYAPSSLDERTSFLRNWSPDTSNNDISIIAGD</sequence>
<evidence type="ECO:0000313" key="2">
    <source>
        <dbReference type="Proteomes" id="UP000789920"/>
    </source>
</evidence>
<accession>A0ACA9SYQ0</accession>
<evidence type="ECO:0000313" key="1">
    <source>
        <dbReference type="EMBL" id="CAG8851018.1"/>
    </source>
</evidence>
<protein>
    <submittedName>
        <fullName evidence="1">2766_t:CDS:1</fullName>
    </submittedName>
</protein>
<name>A0ACA9SYQ0_9GLOM</name>